<evidence type="ECO:0000313" key="2">
    <source>
        <dbReference type="EMBL" id="SMP75273.1"/>
    </source>
</evidence>
<dbReference type="Pfam" id="PF12392">
    <property type="entry name" value="DUF3656"/>
    <property type="match status" value="1"/>
</dbReference>
<protein>
    <submittedName>
        <fullName evidence="2">Protease</fullName>
    </submittedName>
</protein>
<name>A0ABY1QR03_9BACT</name>
<organism evidence="2 3">
    <name type="scientific">Neorhodopirellula lusitana</name>
    <dbReference type="NCBI Taxonomy" id="445327"/>
    <lineage>
        <taxon>Bacteria</taxon>
        <taxon>Pseudomonadati</taxon>
        <taxon>Planctomycetota</taxon>
        <taxon>Planctomycetia</taxon>
        <taxon>Pirellulales</taxon>
        <taxon>Pirellulaceae</taxon>
        <taxon>Neorhodopirellula</taxon>
    </lineage>
</organism>
<feature type="domain" description="Peptidase U32 collagenase" evidence="1">
    <location>
        <begin position="511"/>
        <end position="634"/>
    </location>
</feature>
<evidence type="ECO:0000259" key="1">
    <source>
        <dbReference type="Pfam" id="PF12392"/>
    </source>
</evidence>
<dbReference type="InterPro" id="IPR051454">
    <property type="entry name" value="RNA/ubiquinone_mod_enzymes"/>
</dbReference>
<dbReference type="Pfam" id="PF01136">
    <property type="entry name" value="Peptidase_U32"/>
    <property type="match status" value="2"/>
</dbReference>
<feature type="non-terminal residue" evidence="2">
    <location>
        <position position="1"/>
    </location>
</feature>
<keyword evidence="2" id="KW-0645">Protease</keyword>
<dbReference type="PANTHER" id="PTHR30217">
    <property type="entry name" value="PEPTIDASE U32 FAMILY"/>
    <property type="match status" value="1"/>
</dbReference>
<dbReference type="PANTHER" id="PTHR30217:SF10">
    <property type="entry name" value="23S RRNA 5-HYDROXYCYTIDINE C2501 SYNTHASE"/>
    <property type="match status" value="1"/>
</dbReference>
<proteinExistence type="predicted"/>
<dbReference type="InterPro" id="IPR020988">
    <property type="entry name" value="Pept_U32_collagenase"/>
</dbReference>
<reference evidence="2 3" key="1">
    <citation type="submission" date="2017-05" db="EMBL/GenBank/DDBJ databases">
        <authorList>
            <person name="Varghese N."/>
            <person name="Submissions S."/>
        </authorList>
    </citation>
    <scope>NUCLEOTIDE SEQUENCE [LARGE SCALE GENOMIC DNA]</scope>
    <source>
        <strain evidence="2 3">DSM 25457</strain>
    </source>
</reference>
<keyword evidence="3" id="KW-1185">Reference proteome</keyword>
<keyword evidence="2" id="KW-0378">Hydrolase</keyword>
<sequence length="962" mass="104504">VCSTRICNAINRFQRGHFFCQQTTRLSWTLSEAWTPTVRWCLGCRLFFGGGDSWNRRKRGLQRGLGSGKPGLGGVWWYLSWMNSNHSVAPVSPGSLSNAGERSVVPELLAPAGSWDCAEAAVENGADAIYFGVDRGFNARHRAANFGLGDLDELMAMLRRRGVRGYVTLNTLVFPDELYSLVEVVEAIARAGVDAVLVQDFGVARIVRELCPDLEIHASTQMSLTSAETIAVAAELGLARVVLARELSVAEIAKIRSATSMPLEAFIHGALCVAYSGQCLTSESLGGRSANRGQCAQACRLPYDLVCDGEDRDLGDVRYLLSPQDLAGYAAIPDMIAAGIDSLKIEGRLKTPEYVANITGHYRRAIDQAVAEGAVRLSQQDREEMELSFSRGFTPGWLEGNDHKRLVPGIRAAKQGIEIGEIDDMRGDEIQIHVGAAVALGDGLAITSAAKFKANDAYAGSGFADNHQGGRIYSLRMGKEKLKTVPAGSDVWVGFGRGDIHWERIEVGATVFKNDDPKLNKKLSNTFGGKPRRTRQVDFEVVAKVGEPLQLTGRLKQRGESDKLIEMTVCSESPLEVARQHAITKEVLADKLGRLGGTIFHLGELSATIQGDPIVPLGILNAARRELVDGLLAKLSEAPVRRIDVELARKLVEPIGGTRSLAVDSLNESPEDAPVGTPSLNVLCRTMEQLQAAIDCQVETVIADFHDVREHRQAVEVAKAAGVPILLASIRMQKPSEMGFLKQLVKQAPDGILARNLAAIDVGIAAGLPVVSDFSLNVANHRSAEWLINRGVSRVTTSYDLNADQLDGLVSATPSGWLEMVIHQHMPMFHMEHCVFCSVMSPGTNKTNCGRPCDRHVVQLRDRVGQLHTLQADIACRNTLYNATPQSAADVVSGLVARGVGWFRVELLEEDAVQTSEMIGLYRQLLCGQVTGRDVWQRLSADNRVGVTRGTLEAKRNPLAII</sequence>
<dbReference type="InterPro" id="IPR001539">
    <property type="entry name" value="Peptidase_U32"/>
</dbReference>
<dbReference type="EMBL" id="FXUG01000019">
    <property type="protein sequence ID" value="SMP75273.1"/>
    <property type="molecule type" value="Genomic_DNA"/>
</dbReference>
<dbReference type="Proteomes" id="UP001158067">
    <property type="component" value="Unassembled WGS sequence"/>
</dbReference>
<gene>
    <name evidence="2" type="ORF">SAMN06265222_1191</name>
</gene>
<dbReference type="GO" id="GO:0006508">
    <property type="term" value="P:proteolysis"/>
    <property type="evidence" value="ECO:0007669"/>
    <property type="project" value="UniProtKB-KW"/>
</dbReference>
<comment type="caution">
    <text evidence="2">The sequence shown here is derived from an EMBL/GenBank/DDBJ whole genome shotgun (WGS) entry which is preliminary data.</text>
</comment>
<evidence type="ECO:0000313" key="3">
    <source>
        <dbReference type="Proteomes" id="UP001158067"/>
    </source>
</evidence>
<dbReference type="GO" id="GO:0008233">
    <property type="term" value="F:peptidase activity"/>
    <property type="evidence" value="ECO:0007669"/>
    <property type="project" value="UniProtKB-KW"/>
</dbReference>
<accession>A0ABY1QR03</accession>